<dbReference type="AlphaFoldDB" id="A0A2S7T4X8"/>
<dbReference type="PANTHER" id="PTHR35457">
    <property type="entry name" value="HEME A SYNTHASE"/>
    <property type="match status" value="1"/>
</dbReference>
<feature type="transmembrane region" description="Helical" evidence="12">
    <location>
        <begin position="285"/>
        <end position="304"/>
    </location>
</feature>
<comment type="pathway">
    <text evidence="11">Porphyrin-containing compound metabolism.</text>
</comment>
<keyword evidence="8" id="KW-0350">Heme biosynthesis</keyword>
<evidence type="ECO:0000256" key="12">
    <source>
        <dbReference type="SAM" id="Phobius"/>
    </source>
</evidence>
<dbReference type="Pfam" id="PF02628">
    <property type="entry name" value="COX15-CtaA"/>
    <property type="match status" value="1"/>
</dbReference>
<evidence type="ECO:0000256" key="9">
    <source>
        <dbReference type="ARBA" id="ARBA00023136"/>
    </source>
</evidence>
<dbReference type="RefSeq" id="WP_105000265.1">
    <property type="nucleotide sequence ID" value="NZ_MQVX01000001.1"/>
</dbReference>
<keyword evidence="4" id="KW-0479">Metal-binding</keyword>
<keyword evidence="5 12" id="KW-1133">Transmembrane helix</keyword>
<feature type="transmembrane region" description="Helical" evidence="12">
    <location>
        <begin position="255"/>
        <end position="273"/>
    </location>
</feature>
<feature type="transmembrane region" description="Helical" evidence="12">
    <location>
        <begin position="172"/>
        <end position="193"/>
    </location>
</feature>
<evidence type="ECO:0000256" key="3">
    <source>
        <dbReference type="ARBA" id="ARBA00022692"/>
    </source>
</evidence>
<evidence type="ECO:0000256" key="2">
    <source>
        <dbReference type="ARBA" id="ARBA00022475"/>
    </source>
</evidence>
<dbReference type="Proteomes" id="UP000239366">
    <property type="component" value="Unassembled WGS sequence"/>
</dbReference>
<dbReference type="EMBL" id="MQVX01000001">
    <property type="protein sequence ID" value="PQJ14631.1"/>
    <property type="molecule type" value="Genomic_DNA"/>
</dbReference>
<proteinExistence type="predicted"/>
<dbReference type="PANTHER" id="PTHR35457:SF1">
    <property type="entry name" value="HEME A SYNTHASE"/>
    <property type="match status" value="1"/>
</dbReference>
<reference evidence="14" key="1">
    <citation type="submission" date="2016-11" db="EMBL/GenBank/DDBJ databases">
        <title>Trade-off between light-utilization and light-protection in marine flavobacteria.</title>
        <authorList>
            <person name="Kumagai Y."/>
            <person name="Yoshizawa S."/>
            <person name="Kogure K."/>
        </authorList>
    </citation>
    <scope>NUCLEOTIDE SEQUENCE [LARGE SCALE GENOMIC DNA]</scope>
    <source>
        <strain evidence="14">SG-18</strain>
    </source>
</reference>
<evidence type="ECO:0000256" key="1">
    <source>
        <dbReference type="ARBA" id="ARBA00004141"/>
    </source>
</evidence>
<keyword evidence="7" id="KW-0408">Iron</keyword>
<evidence type="ECO:0000256" key="11">
    <source>
        <dbReference type="ARBA" id="ARBA00023444"/>
    </source>
</evidence>
<evidence type="ECO:0000256" key="7">
    <source>
        <dbReference type="ARBA" id="ARBA00023004"/>
    </source>
</evidence>
<keyword evidence="9 12" id="KW-0472">Membrane</keyword>
<evidence type="ECO:0000256" key="6">
    <source>
        <dbReference type="ARBA" id="ARBA00023002"/>
    </source>
</evidence>
<evidence type="ECO:0000256" key="4">
    <source>
        <dbReference type="ARBA" id="ARBA00022723"/>
    </source>
</evidence>
<dbReference type="GO" id="GO:0016491">
    <property type="term" value="F:oxidoreductase activity"/>
    <property type="evidence" value="ECO:0007669"/>
    <property type="project" value="UniProtKB-KW"/>
</dbReference>
<feature type="transmembrane region" description="Helical" evidence="12">
    <location>
        <begin position="7"/>
        <end position="25"/>
    </location>
</feature>
<dbReference type="InterPro" id="IPR050450">
    <property type="entry name" value="COX15/CtaA_HemeA_synthase"/>
</dbReference>
<keyword evidence="10" id="KW-1015">Disulfide bond</keyword>
<feature type="transmembrane region" description="Helical" evidence="12">
    <location>
        <begin position="316"/>
        <end position="333"/>
    </location>
</feature>
<keyword evidence="2" id="KW-1003">Cell membrane</keyword>
<organism evidence="13 14">
    <name type="scientific">Aureicoccus marinus</name>
    <dbReference type="NCBI Taxonomy" id="754435"/>
    <lineage>
        <taxon>Bacteria</taxon>
        <taxon>Pseudomonadati</taxon>
        <taxon>Bacteroidota</taxon>
        <taxon>Flavobacteriia</taxon>
        <taxon>Flavobacteriales</taxon>
        <taxon>Flavobacteriaceae</taxon>
        <taxon>Aureicoccus</taxon>
    </lineage>
</organism>
<dbReference type="GO" id="GO:0006784">
    <property type="term" value="P:heme A biosynthetic process"/>
    <property type="evidence" value="ECO:0007669"/>
    <property type="project" value="InterPro"/>
</dbReference>
<protein>
    <submittedName>
        <fullName evidence="13">Heme A synthase</fullName>
    </submittedName>
</protein>
<dbReference type="OrthoDB" id="1447144at2"/>
<evidence type="ECO:0000256" key="10">
    <source>
        <dbReference type="ARBA" id="ARBA00023157"/>
    </source>
</evidence>
<feature type="transmembrane region" description="Helical" evidence="12">
    <location>
        <begin position="205"/>
        <end position="223"/>
    </location>
</feature>
<gene>
    <name evidence="13" type="ORF">BST99_01685</name>
</gene>
<dbReference type="GO" id="GO:0046872">
    <property type="term" value="F:metal ion binding"/>
    <property type="evidence" value="ECO:0007669"/>
    <property type="project" value="UniProtKB-KW"/>
</dbReference>
<evidence type="ECO:0000313" key="14">
    <source>
        <dbReference type="Proteomes" id="UP000239366"/>
    </source>
</evidence>
<evidence type="ECO:0000313" key="13">
    <source>
        <dbReference type="EMBL" id="PQJ14631.1"/>
    </source>
</evidence>
<evidence type="ECO:0000256" key="5">
    <source>
        <dbReference type="ARBA" id="ARBA00022989"/>
    </source>
</evidence>
<accession>A0A2S7T4X8</accession>
<name>A0A2S7T4X8_9FLAO</name>
<comment type="caution">
    <text evidence="13">The sequence shown here is derived from an EMBL/GenBank/DDBJ whole genome shotgun (WGS) entry which is preliminary data.</text>
</comment>
<evidence type="ECO:0000256" key="8">
    <source>
        <dbReference type="ARBA" id="ARBA00023133"/>
    </source>
</evidence>
<feature type="transmembrane region" description="Helical" evidence="12">
    <location>
        <begin position="141"/>
        <end position="166"/>
    </location>
</feature>
<dbReference type="InterPro" id="IPR003780">
    <property type="entry name" value="COX15/CtaA_fam"/>
</dbReference>
<dbReference type="GO" id="GO:0016020">
    <property type="term" value="C:membrane"/>
    <property type="evidence" value="ECO:0007669"/>
    <property type="project" value="UniProtKB-SubCell"/>
</dbReference>
<keyword evidence="14" id="KW-1185">Reference proteome</keyword>
<keyword evidence="3 12" id="KW-0812">Transmembrane</keyword>
<feature type="transmembrane region" description="Helical" evidence="12">
    <location>
        <begin position="111"/>
        <end position="129"/>
    </location>
</feature>
<comment type="subcellular location">
    <subcellularLocation>
        <location evidence="1">Membrane</location>
        <topology evidence="1">Multi-pass membrane protein</topology>
    </subcellularLocation>
</comment>
<keyword evidence="6" id="KW-0560">Oxidoreductase</keyword>
<sequence>MNQFERLAWWSLILVYLVIAAGSIVRMTGSGMGCPDWPKCFGYWIPPTEEEALLWQENREFEAGQVIIRNEELKVAKQDFTTGEAYTEENWEDYTRHDYAEFNVWHTWIEYINRLLGALAGLATLLLALRSFSFWGSFRRYVYLSWAVVFGMAFQGWLGATVVYSVLNPYKITLHMFMALVIVCLLLTLIHFQKHPLRREIYPQPFPKLFLFSLVLTAVQIYLGTQVREYVDDQVEFMGYYAQDQWLAQPEWTFYVHRSLSLLVVALNFYLWWAMKKLGFALAELRAVLVLIFAEIVLGIALYYFDFPFSTQPLHLVLASALFGLQYYLWLAVSRNRASRKSL</sequence>